<proteinExistence type="predicted"/>
<organism evidence="1 2">
    <name type="scientific">Dibothriocephalus latus</name>
    <name type="common">Fish tapeworm</name>
    <name type="synonym">Diphyllobothrium latum</name>
    <dbReference type="NCBI Taxonomy" id="60516"/>
    <lineage>
        <taxon>Eukaryota</taxon>
        <taxon>Metazoa</taxon>
        <taxon>Spiralia</taxon>
        <taxon>Lophotrochozoa</taxon>
        <taxon>Platyhelminthes</taxon>
        <taxon>Cestoda</taxon>
        <taxon>Eucestoda</taxon>
        <taxon>Diphyllobothriidea</taxon>
        <taxon>Diphyllobothriidae</taxon>
        <taxon>Dibothriocephalus</taxon>
    </lineage>
</organism>
<evidence type="ECO:0000313" key="1">
    <source>
        <dbReference type="EMBL" id="VDK39448.1"/>
    </source>
</evidence>
<name>A0A3P6RBC9_DIBLA</name>
<protein>
    <submittedName>
        <fullName evidence="1">Uncharacterized protein</fullName>
    </submittedName>
</protein>
<keyword evidence="2" id="KW-1185">Reference proteome</keyword>
<sequence>MLLLGQKTCPNGSILGELEAADEYEVFKLVFCERTELETPTLAIDNADIRVEIIRFPFAQVQALESSVEI</sequence>
<dbReference type="Proteomes" id="UP000281553">
    <property type="component" value="Unassembled WGS sequence"/>
</dbReference>
<dbReference type="EMBL" id="UYRU01005912">
    <property type="protein sequence ID" value="VDK39448.1"/>
    <property type="molecule type" value="Genomic_DNA"/>
</dbReference>
<dbReference type="AlphaFoldDB" id="A0A3P6RBC9"/>
<accession>A0A3P6RBC9</accession>
<evidence type="ECO:0000313" key="2">
    <source>
        <dbReference type="Proteomes" id="UP000281553"/>
    </source>
</evidence>
<reference evidence="1 2" key="1">
    <citation type="submission" date="2018-11" db="EMBL/GenBank/DDBJ databases">
        <authorList>
            <consortium name="Pathogen Informatics"/>
        </authorList>
    </citation>
    <scope>NUCLEOTIDE SEQUENCE [LARGE SCALE GENOMIC DNA]</scope>
</reference>
<gene>
    <name evidence="1" type="ORF">DILT_LOCUS1034</name>
</gene>